<dbReference type="EMBL" id="JBIWXY010000003">
    <property type="protein sequence ID" value="MFJ5447181.1"/>
    <property type="molecule type" value="Genomic_DNA"/>
</dbReference>
<name>A0ABW8GP88_9PROT</name>
<evidence type="ECO:0000313" key="1">
    <source>
        <dbReference type="EMBL" id="MFJ5447181.1"/>
    </source>
</evidence>
<organism evidence="1 2">
    <name type="scientific">Methylobacillus methanolivorans</name>
    <dbReference type="NCBI Taxonomy" id="1848927"/>
    <lineage>
        <taxon>Bacteria</taxon>
        <taxon>Pseudomonadati</taxon>
        <taxon>Pseudomonadota</taxon>
        <taxon>Betaproteobacteria</taxon>
        <taxon>Nitrosomonadales</taxon>
        <taxon>Methylophilaceae</taxon>
        <taxon>Methylobacillus</taxon>
    </lineage>
</organism>
<accession>A0ABW8GP88</accession>
<keyword evidence="2" id="KW-1185">Reference proteome</keyword>
<reference evidence="1 2" key="1">
    <citation type="submission" date="2024-11" db="EMBL/GenBank/DDBJ databases">
        <authorList>
            <person name="Kaparullina E.N."/>
            <person name="Delegan Y.A."/>
            <person name="Doronina N.V."/>
        </authorList>
    </citation>
    <scope>NUCLEOTIDE SEQUENCE [LARGE SCALE GENOMIC DNA]</scope>
    <source>
        <strain evidence="1 2">7sh_L</strain>
    </source>
</reference>
<protein>
    <submittedName>
        <fullName evidence="1">Uncharacterized protein</fullName>
    </submittedName>
</protein>
<proteinExistence type="predicted"/>
<evidence type="ECO:0000313" key="2">
    <source>
        <dbReference type="Proteomes" id="UP001617669"/>
    </source>
</evidence>
<sequence length="57" mass="6388">MAITYRGQKETGDKPVLALSPVEEDVSFVLIVVEVDIQMLIFHQKLARVSKLLIFAS</sequence>
<gene>
    <name evidence="1" type="ORF">ACIKP9_13140</name>
</gene>
<comment type="caution">
    <text evidence="1">The sequence shown here is derived from an EMBL/GenBank/DDBJ whole genome shotgun (WGS) entry which is preliminary data.</text>
</comment>
<dbReference type="RefSeq" id="WP_400883774.1">
    <property type="nucleotide sequence ID" value="NZ_JBIWXY010000003.1"/>
</dbReference>
<dbReference type="Proteomes" id="UP001617669">
    <property type="component" value="Unassembled WGS sequence"/>
</dbReference>